<dbReference type="RefSeq" id="WP_156433559.1">
    <property type="nucleotide sequence ID" value="NZ_LLYA01000040.1"/>
</dbReference>
<accession>A0A0R3NAZ5</accession>
<evidence type="ECO:0000313" key="2">
    <source>
        <dbReference type="Proteomes" id="UP000052023"/>
    </source>
</evidence>
<keyword evidence="2" id="KW-1185">Reference proteome</keyword>
<organism evidence="1 2">
    <name type="scientific">Bradyrhizobium retamae</name>
    <dbReference type="NCBI Taxonomy" id="1300035"/>
    <lineage>
        <taxon>Bacteria</taxon>
        <taxon>Pseudomonadati</taxon>
        <taxon>Pseudomonadota</taxon>
        <taxon>Alphaproteobacteria</taxon>
        <taxon>Hyphomicrobiales</taxon>
        <taxon>Nitrobacteraceae</taxon>
        <taxon>Bradyrhizobium</taxon>
    </lineage>
</organism>
<proteinExistence type="predicted"/>
<dbReference type="EMBL" id="LLYA01000040">
    <property type="protein sequence ID" value="KRR29180.1"/>
    <property type="molecule type" value="Genomic_DNA"/>
</dbReference>
<evidence type="ECO:0000313" key="1">
    <source>
        <dbReference type="EMBL" id="KRR29180.1"/>
    </source>
</evidence>
<gene>
    <name evidence="1" type="ORF">CQ13_38870</name>
</gene>
<sequence length="252" mass="27848">MATHELYGELAASLVRATTDRCEPSEPRARVGAKLDGSGGLSAFEDACTMLIRLGLATYECKLLIDGDRVAHFVTERSRAGQVTLPPIDDVLEAWLSLFASQLGHASLKRLPFVPHHDIRPVMDALAASGYAKPIDDAFIWTDKIGRAMQMSGWWDENCLSREELEERDVDLDMRKALASIPDDVRHAALTDNQGAVVQALAARWVDGVWLPDTVDTVDEASWWRWAALAPEAKRLVELVQGTDDPLMDDVN</sequence>
<dbReference type="AlphaFoldDB" id="A0A0R3NAZ5"/>
<name>A0A0R3NAZ5_9BRAD</name>
<protein>
    <submittedName>
        <fullName evidence="1">Uncharacterized protein</fullName>
    </submittedName>
</protein>
<comment type="caution">
    <text evidence="1">The sequence shown here is derived from an EMBL/GenBank/DDBJ whole genome shotgun (WGS) entry which is preliminary data.</text>
</comment>
<dbReference type="OrthoDB" id="8449668at2"/>
<reference evidence="1 2" key="1">
    <citation type="submission" date="2014-03" db="EMBL/GenBank/DDBJ databases">
        <title>Bradyrhizobium valentinum sp. nov., isolated from effective nodules of Lupinus mariae-josephae, a lupine endemic of basic-lime soils in Eastern Spain.</title>
        <authorList>
            <person name="Duran D."/>
            <person name="Rey L."/>
            <person name="Navarro A."/>
            <person name="Busquets A."/>
            <person name="Imperial J."/>
            <person name="Ruiz-Argueso T."/>
        </authorList>
    </citation>
    <scope>NUCLEOTIDE SEQUENCE [LARGE SCALE GENOMIC DNA]</scope>
    <source>
        <strain evidence="1 2">Ro19</strain>
    </source>
</reference>
<dbReference type="Proteomes" id="UP000052023">
    <property type="component" value="Unassembled WGS sequence"/>
</dbReference>